<dbReference type="AlphaFoldDB" id="A0A0K9PVR0"/>
<evidence type="ECO:0000256" key="6">
    <source>
        <dbReference type="ARBA" id="ARBA00022989"/>
    </source>
</evidence>
<dbReference type="Pfam" id="PF17733">
    <property type="entry name" value="KPWE_dom"/>
    <property type="match status" value="1"/>
</dbReference>
<dbReference type="InterPro" id="IPR006785">
    <property type="entry name" value="Pex14_N"/>
</dbReference>
<feature type="compositionally biased region" description="Low complexity" evidence="15">
    <location>
        <begin position="184"/>
        <end position="195"/>
    </location>
</feature>
<evidence type="ECO:0000256" key="8">
    <source>
        <dbReference type="ARBA" id="ARBA00023136"/>
    </source>
</evidence>
<evidence type="ECO:0000259" key="18">
    <source>
        <dbReference type="Pfam" id="PF23020"/>
    </source>
</evidence>
<keyword evidence="4" id="KW-0812">Transmembrane</keyword>
<dbReference type="Pfam" id="PF23020">
    <property type="entry name" value="PEX14-like_2nd"/>
    <property type="match status" value="1"/>
</dbReference>
<feature type="domain" description="Peroxisome membrane anchor protein Pex14p N-terminal" evidence="16">
    <location>
        <begin position="40"/>
        <end position="84"/>
    </location>
</feature>
<keyword evidence="8 14" id="KW-0472">Membrane</keyword>
<evidence type="ECO:0000313" key="20">
    <source>
        <dbReference type="Proteomes" id="UP000036987"/>
    </source>
</evidence>
<dbReference type="OrthoDB" id="441517at2759"/>
<feature type="compositionally biased region" description="Polar residues" evidence="15">
    <location>
        <begin position="22"/>
        <end position="34"/>
    </location>
</feature>
<evidence type="ECO:0000259" key="16">
    <source>
        <dbReference type="Pfam" id="PF04695"/>
    </source>
</evidence>
<evidence type="ECO:0000256" key="13">
    <source>
        <dbReference type="ARBA" id="ARBA00064754"/>
    </source>
</evidence>
<evidence type="ECO:0000256" key="2">
    <source>
        <dbReference type="ARBA" id="ARBA00005443"/>
    </source>
</evidence>
<dbReference type="GO" id="GO:0005102">
    <property type="term" value="F:signaling receptor binding"/>
    <property type="evidence" value="ECO:0000318"/>
    <property type="project" value="GO_Central"/>
</dbReference>
<accession>A0A0K9PVR0</accession>
<dbReference type="OMA" id="FHWSHAI"/>
<feature type="region of interest" description="Disordered" evidence="15">
    <location>
        <begin position="1"/>
        <end position="34"/>
    </location>
</feature>
<evidence type="ECO:0000256" key="4">
    <source>
        <dbReference type="ARBA" id="ARBA00022692"/>
    </source>
</evidence>
<dbReference type="InterPro" id="IPR025655">
    <property type="entry name" value="PEX14"/>
</dbReference>
<dbReference type="PANTHER" id="PTHR23058">
    <property type="entry name" value="PEROXISOMAL MEMBRANE PROTEIN PEX14"/>
    <property type="match status" value="1"/>
</dbReference>
<dbReference type="FunFam" id="1.10.10.10:FF:000217">
    <property type="entry name" value="Peroxisomal membrane protein PEX14"/>
    <property type="match status" value="1"/>
</dbReference>
<keyword evidence="7" id="KW-0811">Translocation</keyword>
<dbReference type="GO" id="GO:0016560">
    <property type="term" value="P:protein import into peroxisome matrix, docking"/>
    <property type="evidence" value="ECO:0000318"/>
    <property type="project" value="GO_Central"/>
</dbReference>
<feature type="compositionally biased region" description="Polar residues" evidence="15">
    <location>
        <begin position="1"/>
        <end position="15"/>
    </location>
</feature>
<evidence type="ECO:0000256" key="5">
    <source>
        <dbReference type="ARBA" id="ARBA00022927"/>
    </source>
</evidence>
<dbReference type="InterPro" id="IPR040554">
    <property type="entry name" value="KPWE_PEX14_dom"/>
</dbReference>
<feature type="domain" description="Peroxisomal membrane protein PEX14 central plants" evidence="18">
    <location>
        <begin position="133"/>
        <end position="248"/>
    </location>
</feature>
<feature type="region of interest" description="Disordered" evidence="15">
    <location>
        <begin position="176"/>
        <end position="195"/>
    </location>
</feature>
<feature type="compositionally biased region" description="Polar residues" evidence="15">
    <location>
        <begin position="447"/>
        <end position="473"/>
    </location>
</feature>
<dbReference type="EMBL" id="LFYR01000607">
    <property type="protein sequence ID" value="KMZ73034.1"/>
    <property type="molecule type" value="Genomic_DNA"/>
</dbReference>
<dbReference type="Proteomes" id="UP000036987">
    <property type="component" value="Unassembled WGS sequence"/>
</dbReference>
<evidence type="ECO:0000256" key="1">
    <source>
        <dbReference type="ARBA" id="ARBA00004549"/>
    </source>
</evidence>
<organism evidence="19 20">
    <name type="scientific">Zostera marina</name>
    <name type="common">Eelgrass</name>
    <dbReference type="NCBI Taxonomy" id="29655"/>
    <lineage>
        <taxon>Eukaryota</taxon>
        <taxon>Viridiplantae</taxon>
        <taxon>Streptophyta</taxon>
        <taxon>Embryophyta</taxon>
        <taxon>Tracheophyta</taxon>
        <taxon>Spermatophyta</taxon>
        <taxon>Magnoliopsida</taxon>
        <taxon>Liliopsida</taxon>
        <taxon>Zosteraceae</taxon>
        <taxon>Zostera</taxon>
    </lineage>
</organism>
<evidence type="ECO:0000256" key="7">
    <source>
        <dbReference type="ARBA" id="ARBA00023010"/>
    </source>
</evidence>
<evidence type="ECO:0000256" key="9">
    <source>
        <dbReference type="ARBA" id="ARBA00023140"/>
    </source>
</evidence>
<feature type="domain" description="Peroxisomal membrane protein PEX14-like KPWE" evidence="17">
    <location>
        <begin position="310"/>
        <end position="358"/>
    </location>
</feature>
<name>A0A0K9PVR0_ZOSMR</name>
<dbReference type="InterPro" id="IPR054154">
    <property type="entry name" value="PEX14-like_M_plants"/>
</dbReference>
<keyword evidence="9 14" id="KW-0576">Peroxisome</keyword>
<sequence>MSTPSEGDDPQTTTVVDPVKQESATESFTKSLSANVDPIREDQVQNAMKFLSHPKVRTSPIIHRRSFLEKKGLTREEIDEAFRRVPDPSSIVATVEAATTNQASLQPHIPTGIPQHTSPPLVVPATSISQRYRFQWSHAILTVGILAASGAGTAVFFKNTVLPRLKAWICRVVRETEDEKDSSKSSPTEEALEAAKAAVSAAADMAKSNQELLNARSEELKHFEAFKSLLNIQMEEMKSMGNAFRRLESTRELTPSFEKRDAFVNGKVDTISYVDQTDPKTVAMVSQLGRSNQATDANLALEHMDPTSAPHSKSYMEIMAMIQRGETPPGIKEVNDMPPNPNQMPTNPRVAPRMKPWENIQQKQRDLIQYHPRIGSIESQGNGYISEISKPELEAKSVKITEFEPEIVEQNAVSHGIGSREFSGRGWVPPQPPAVAMPEAVAAMRQPKSSTHKQAPENEQSMTQHATTTQTSAFVPKELVENEQLTTQHETRENDIVGTSDLGSSSDVEVVNTVEAT</sequence>
<evidence type="ECO:0000256" key="15">
    <source>
        <dbReference type="SAM" id="MobiDB-lite"/>
    </source>
</evidence>
<keyword evidence="20" id="KW-1185">Reference proteome</keyword>
<proteinExistence type="inferred from homology"/>
<dbReference type="Gene3D" id="1.10.10.10">
    <property type="entry name" value="Winged helix-like DNA-binding domain superfamily/Winged helix DNA-binding domain"/>
    <property type="match status" value="1"/>
</dbReference>
<keyword evidence="5 14" id="KW-0653">Protein transport</keyword>
<evidence type="ECO:0000256" key="3">
    <source>
        <dbReference type="ARBA" id="ARBA00022448"/>
    </source>
</evidence>
<comment type="subcellular location">
    <subcellularLocation>
        <location evidence="1">Peroxisome membrane</location>
        <topology evidence="1">Single-pass membrane protein</topology>
    </subcellularLocation>
</comment>
<evidence type="ECO:0000259" key="17">
    <source>
        <dbReference type="Pfam" id="PF17733"/>
    </source>
</evidence>
<feature type="region of interest" description="Disordered" evidence="15">
    <location>
        <begin position="446"/>
        <end position="517"/>
    </location>
</feature>
<evidence type="ECO:0000256" key="12">
    <source>
        <dbReference type="ARBA" id="ARBA00053920"/>
    </source>
</evidence>
<dbReference type="Pfam" id="PF04695">
    <property type="entry name" value="Pex14_N"/>
    <property type="match status" value="1"/>
</dbReference>
<evidence type="ECO:0000313" key="19">
    <source>
        <dbReference type="EMBL" id="KMZ73034.1"/>
    </source>
</evidence>
<protein>
    <recommendedName>
        <fullName evidence="10 14">Peroxisomal membrane protein PEX14</fullName>
    </recommendedName>
    <alternativeName>
        <fullName evidence="11 14">Peroxin-14</fullName>
    </alternativeName>
</protein>
<reference evidence="20" key="1">
    <citation type="journal article" date="2016" name="Nature">
        <title>The genome of the seagrass Zostera marina reveals angiosperm adaptation to the sea.</title>
        <authorList>
            <person name="Olsen J.L."/>
            <person name="Rouze P."/>
            <person name="Verhelst B."/>
            <person name="Lin Y.-C."/>
            <person name="Bayer T."/>
            <person name="Collen J."/>
            <person name="Dattolo E."/>
            <person name="De Paoli E."/>
            <person name="Dittami S."/>
            <person name="Maumus F."/>
            <person name="Michel G."/>
            <person name="Kersting A."/>
            <person name="Lauritano C."/>
            <person name="Lohaus R."/>
            <person name="Toepel M."/>
            <person name="Tonon T."/>
            <person name="Vanneste K."/>
            <person name="Amirebrahimi M."/>
            <person name="Brakel J."/>
            <person name="Bostroem C."/>
            <person name="Chovatia M."/>
            <person name="Grimwood J."/>
            <person name="Jenkins J.W."/>
            <person name="Jueterbock A."/>
            <person name="Mraz A."/>
            <person name="Stam W.T."/>
            <person name="Tice H."/>
            <person name="Bornberg-Bauer E."/>
            <person name="Green P.J."/>
            <person name="Pearson G.A."/>
            <person name="Procaccini G."/>
            <person name="Duarte C.M."/>
            <person name="Schmutz J."/>
            <person name="Reusch T.B.H."/>
            <person name="Van de Peer Y."/>
        </authorList>
    </citation>
    <scope>NUCLEOTIDE SEQUENCE [LARGE SCALE GENOMIC DNA]</scope>
    <source>
        <strain evidence="20">cv. Finnish</strain>
    </source>
</reference>
<dbReference type="InterPro" id="IPR036388">
    <property type="entry name" value="WH-like_DNA-bd_sf"/>
</dbReference>
<comment type="caution">
    <text evidence="19">The sequence shown here is derived from an EMBL/GenBank/DDBJ whole genome shotgun (WGS) entry which is preliminary data.</text>
</comment>
<dbReference type="PANTHER" id="PTHR23058:SF0">
    <property type="entry name" value="PEROXISOMAL MEMBRANE PROTEIN PEX14"/>
    <property type="match status" value="1"/>
</dbReference>
<evidence type="ECO:0000256" key="10">
    <source>
        <dbReference type="ARBA" id="ARBA00029502"/>
    </source>
</evidence>
<evidence type="ECO:0000256" key="14">
    <source>
        <dbReference type="RuleBase" id="RU367032"/>
    </source>
</evidence>
<evidence type="ECO:0000256" key="11">
    <source>
        <dbReference type="ARBA" id="ARBA00029691"/>
    </source>
</evidence>
<gene>
    <name evidence="19" type="ORF">ZOSMA_155G00320</name>
</gene>
<comment type="subunit">
    <text evidence="13">Interacts with PEX13; forming the PEX13-PEX14 docking complex. Interacts with PEX5 (via WxxxF/Y motifs).</text>
</comment>
<comment type="function">
    <text evidence="12 14">Component of the PEX13-PEX14 docking complex, a translocon channel that specifically mediates the import of peroxisomal cargo proteins bound to PEX5 receptor. The PEX13-PEX14 docking complex forms a large import pore which can be opened to a diameter of about 9 nm. Mechanistically, PEX5 receptor along with cargo proteins associates with the PEX14 subunit of the PEX13-PEX14 docking complex in the cytosol, leading to the insertion of the receptor into the organelle membrane with the concomitant translocation of the cargo into the peroxisome matrix.</text>
</comment>
<keyword evidence="3 14" id="KW-0813">Transport</keyword>
<dbReference type="STRING" id="29655.A0A0K9PVR0"/>
<comment type="similarity">
    <text evidence="2 14">Belongs to the peroxin-14 family.</text>
</comment>
<dbReference type="GO" id="GO:0005778">
    <property type="term" value="C:peroxisomal membrane"/>
    <property type="evidence" value="ECO:0000318"/>
    <property type="project" value="GO_Central"/>
</dbReference>
<dbReference type="GO" id="GO:1990429">
    <property type="term" value="C:peroxisomal importomer complex"/>
    <property type="evidence" value="ECO:0000318"/>
    <property type="project" value="GO_Central"/>
</dbReference>
<keyword evidence="6" id="KW-1133">Transmembrane helix</keyword>